<evidence type="ECO:0000256" key="2">
    <source>
        <dbReference type="ARBA" id="ARBA00015800"/>
    </source>
</evidence>
<dbReference type="AlphaFoldDB" id="A0AA40HXP3"/>
<dbReference type="PANTHER" id="PTHR43170:SF4">
    <property type="entry name" value="GMP REDUCTASE 2"/>
    <property type="match status" value="1"/>
</dbReference>
<evidence type="ECO:0000256" key="1">
    <source>
        <dbReference type="ARBA" id="ARBA00012678"/>
    </source>
</evidence>
<reference evidence="8" key="1">
    <citation type="submission" date="2023-06" db="EMBL/GenBank/DDBJ databases">
        <title>Reference genome for the Northern bat (Eptesicus nilssonii), a most northern bat species.</title>
        <authorList>
            <person name="Laine V.N."/>
            <person name="Pulliainen A.T."/>
            <person name="Lilley T.M."/>
        </authorList>
    </citation>
    <scope>NUCLEOTIDE SEQUENCE</scope>
    <source>
        <strain evidence="8">BLF_Eptnil</strain>
        <tissue evidence="8">Kidney</tissue>
    </source>
</reference>
<evidence type="ECO:0000313" key="8">
    <source>
        <dbReference type="EMBL" id="KAK1338757.1"/>
    </source>
</evidence>
<protein>
    <recommendedName>
        <fullName evidence="2">GMP reductase</fullName>
        <ecNumber evidence="1">1.7.1.7</ecNumber>
    </recommendedName>
</protein>
<dbReference type="PANTHER" id="PTHR43170">
    <property type="entry name" value="GMP REDUCTASE"/>
    <property type="match status" value="1"/>
</dbReference>
<dbReference type="SMART" id="SM01240">
    <property type="entry name" value="IMPDH"/>
    <property type="match status" value="1"/>
</dbReference>
<keyword evidence="3" id="KW-0521">NADP</keyword>
<dbReference type="InterPro" id="IPR050139">
    <property type="entry name" value="GMP_reductase"/>
</dbReference>
<name>A0AA40HXP3_CNENI</name>
<dbReference type="InterPro" id="IPR001093">
    <property type="entry name" value="IMP_DH_GMPRt"/>
</dbReference>
<gene>
    <name evidence="8" type="ORF">QTO34_019415</name>
</gene>
<evidence type="ECO:0000256" key="4">
    <source>
        <dbReference type="ARBA" id="ARBA00023002"/>
    </source>
</evidence>
<keyword evidence="9" id="KW-1185">Reference proteome</keyword>
<dbReference type="GO" id="GO:0003920">
    <property type="term" value="F:GMP reductase activity"/>
    <property type="evidence" value="ECO:0007669"/>
    <property type="project" value="UniProtKB-EC"/>
</dbReference>
<comment type="caution">
    <text evidence="8">The sequence shown here is derived from an EMBL/GenBank/DDBJ whole genome shotgun (WGS) entry which is preliminary data.</text>
</comment>
<dbReference type="EMBL" id="JAULJE010000009">
    <property type="protein sequence ID" value="KAK1338757.1"/>
    <property type="molecule type" value="Genomic_DNA"/>
</dbReference>
<organism evidence="8 9">
    <name type="scientific">Cnephaeus nilssonii</name>
    <name type="common">Northern bat</name>
    <name type="synonym">Eptesicus nilssonii</name>
    <dbReference type="NCBI Taxonomy" id="3371016"/>
    <lineage>
        <taxon>Eukaryota</taxon>
        <taxon>Metazoa</taxon>
        <taxon>Chordata</taxon>
        <taxon>Craniata</taxon>
        <taxon>Vertebrata</taxon>
        <taxon>Euteleostomi</taxon>
        <taxon>Mammalia</taxon>
        <taxon>Eutheria</taxon>
        <taxon>Laurasiatheria</taxon>
        <taxon>Chiroptera</taxon>
        <taxon>Yangochiroptera</taxon>
        <taxon>Vespertilionidae</taxon>
        <taxon>Cnephaeus</taxon>
    </lineage>
</organism>
<keyword evidence="4" id="KW-0560">Oxidoreductase</keyword>
<sequence>MNIWARFISLLSLIGAGADFVMLGGMLAGHSESGGELVERDGKKYKLFYGMSSETAMKKYAGGVAEYRYVASEGKTVEVPFKGDVEHTIRDILGGIRSTCTYVGAAKLKELSRRTTFIRVTQQGHGFTRIQGLTASPGSRGPRPHPDPGPRLTRIQGPTASPGSRGPRPHPDPGPRLTRIQGPTASPGSRGPRPHPDPGPRLTRIQGPTASPGSRGPRPHPDPGPRLTRIQGPTASPGPGTQAHPDPGAHGLTRTRGQAHPDPGAHGLTRTRGQAHPDPGAHGLTRTRGQAHPDPGAHGFTRTRGEHTDIFRIAKVNFSSRFSALVSFLIHLNNTFRGK</sequence>
<dbReference type="InterPro" id="IPR013785">
    <property type="entry name" value="Aldolase_TIM"/>
</dbReference>
<accession>A0AA40HXP3</accession>
<dbReference type="Proteomes" id="UP001177744">
    <property type="component" value="Unassembled WGS sequence"/>
</dbReference>
<feature type="chain" id="PRO_5041232017" description="GMP reductase" evidence="6">
    <location>
        <begin position="19"/>
        <end position="339"/>
    </location>
</feature>
<evidence type="ECO:0000313" key="9">
    <source>
        <dbReference type="Proteomes" id="UP001177744"/>
    </source>
</evidence>
<evidence type="ECO:0000256" key="5">
    <source>
        <dbReference type="SAM" id="MobiDB-lite"/>
    </source>
</evidence>
<proteinExistence type="predicted"/>
<feature type="signal peptide" evidence="6">
    <location>
        <begin position="1"/>
        <end position="18"/>
    </location>
</feature>
<dbReference type="EC" id="1.7.1.7" evidence="1"/>
<evidence type="ECO:0000259" key="7">
    <source>
        <dbReference type="Pfam" id="PF00478"/>
    </source>
</evidence>
<evidence type="ECO:0000256" key="3">
    <source>
        <dbReference type="ARBA" id="ARBA00022857"/>
    </source>
</evidence>
<dbReference type="Pfam" id="PF00478">
    <property type="entry name" value="IMPDH"/>
    <property type="match status" value="1"/>
</dbReference>
<dbReference type="SUPFAM" id="SSF51412">
    <property type="entry name" value="Inosine monophosphate dehydrogenase (IMPDH)"/>
    <property type="match status" value="1"/>
</dbReference>
<feature type="region of interest" description="Disordered" evidence="5">
    <location>
        <begin position="128"/>
        <end position="303"/>
    </location>
</feature>
<evidence type="ECO:0000256" key="6">
    <source>
        <dbReference type="SAM" id="SignalP"/>
    </source>
</evidence>
<keyword evidence="6" id="KW-0732">Signal</keyword>
<dbReference type="Gene3D" id="3.20.20.70">
    <property type="entry name" value="Aldolase class I"/>
    <property type="match status" value="1"/>
</dbReference>
<feature type="domain" description="IMP dehydrogenase/GMP reductase" evidence="7">
    <location>
        <begin position="14"/>
        <end position="124"/>
    </location>
</feature>